<feature type="domain" description="HAMP" evidence="7">
    <location>
        <begin position="209"/>
        <end position="263"/>
    </location>
</feature>
<dbReference type="PANTHER" id="PTHR32089">
    <property type="entry name" value="METHYL-ACCEPTING CHEMOTAXIS PROTEIN MCPB"/>
    <property type="match status" value="1"/>
</dbReference>
<keyword evidence="2 4" id="KW-0807">Transducer</keyword>
<evidence type="ECO:0000256" key="2">
    <source>
        <dbReference type="ARBA" id="ARBA00023224"/>
    </source>
</evidence>
<dbReference type="FunFam" id="1.10.287.950:FF:000001">
    <property type="entry name" value="Methyl-accepting chemotaxis sensory transducer"/>
    <property type="match status" value="1"/>
</dbReference>
<dbReference type="Pfam" id="PF00672">
    <property type="entry name" value="HAMP"/>
    <property type="match status" value="1"/>
</dbReference>
<sequence length="542" mass="58401">MRVFNDLSVAKKFILLSLLVIACFVATIGQSMLWIRHLAGNFRGFVDKEQVVAFALSDMYAQGLQSEQATRNVLLNPADNKAVKNYQTALEQFDKAYKSASTLAAPAVKESLAAMLPVWQEGDRLKREVQTLARSGKGADALELLTKQETPKWRECKDRLLGISEKVKQQMVTQRQAVDGFTSTVTSRSVLMLCTSLAIIITLLCFFSLNMRSSIARILERVTDIAQGDGDLTKRVVVIGRDEIGEVGLQFNLFLDKLHGIISRVADHTKEVALAAEDFNQVACSMAQSSEEVATQASTVATASEEMASTSADIARNCGNAAQGSSEASDSARMGGSVISDTVQGMQHIADRVNESAKTIESLGARSDQIGAIVSTIEDIADQTNLLALNAAIEAARAGEQGRGFAVVADEVRALAERTAKATREISAMISAVQRETREAVLFMGQGVSEVEKRARDAERSGEVLNEIIAKITDVTGQVTQIATAAEEQTATTNEISSNVHQMTQAVQLSAQSAQQSAEGSVWLADLAHRLQQAVGQFRLSA</sequence>
<dbReference type="SMART" id="SM00283">
    <property type="entry name" value="MA"/>
    <property type="match status" value="1"/>
</dbReference>
<keyword evidence="5" id="KW-1133">Transmembrane helix</keyword>
<dbReference type="PANTHER" id="PTHR32089:SF112">
    <property type="entry name" value="LYSOZYME-LIKE PROTEIN-RELATED"/>
    <property type="match status" value="1"/>
</dbReference>
<evidence type="ECO:0000256" key="4">
    <source>
        <dbReference type="PROSITE-ProRule" id="PRU00284"/>
    </source>
</evidence>
<evidence type="ECO:0008006" key="10">
    <source>
        <dbReference type="Google" id="ProtNLM"/>
    </source>
</evidence>
<feature type="domain" description="Methyl-accepting transducer" evidence="6">
    <location>
        <begin position="268"/>
        <end position="504"/>
    </location>
</feature>
<dbReference type="SMART" id="SM00304">
    <property type="entry name" value="HAMP"/>
    <property type="match status" value="1"/>
</dbReference>
<name>A0A6V8N846_9BACT</name>
<dbReference type="Proteomes" id="UP000587586">
    <property type="component" value="Unassembled WGS sequence"/>
</dbReference>
<proteinExistence type="inferred from homology"/>
<dbReference type="InterPro" id="IPR004089">
    <property type="entry name" value="MCPsignal_dom"/>
</dbReference>
<comment type="caution">
    <text evidence="8">The sequence shown here is derived from an EMBL/GenBank/DDBJ whole genome shotgun (WGS) entry which is preliminary data.</text>
</comment>
<dbReference type="PROSITE" id="PS51257">
    <property type="entry name" value="PROKAR_LIPOPROTEIN"/>
    <property type="match status" value="1"/>
</dbReference>
<evidence type="ECO:0000259" key="6">
    <source>
        <dbReference type="PROSITE" id="PS50111"/>
    </source>
</evidence>
<evidence type="ECO:0000256" key="1">
    <source>
        <dbReference type="ARBA" id="ARBA00004370"/>
    </source>
</evidence>
<dbReference type="AlphaFoldDB" id="A0A6V8N846"/>
<dbReference type="GO" id="GO:0007165">
    <property type="term" value="P:signal transduction"/>
    <property type="evidence" value="ECO:0007669"/>
    <property type="project" value="UniProtKB-KW"/>
</dbReference>
<keyword evidence="5" id="KW-0812">Transmembrane</keyword>
<keyword evidence="9" id="KW-1185">Reference proteome</keyword>
<evidence type="ECO:0000256" key="5">
    <source>
        <dbReference type="SAM" id="Phobius"/>
    </source>
</evidence>
<evidence type="ECO:0000256" key="3">
    <source>
        <dbReference type="ARBA" id="ARBA00029447"/>
    </source>
</evidence>
<reference evidence="9" key="1">
    <citation type="submission" date="2020-06" db="EMBL/GenBank/DDBJ databases">
        <title>Draft genomic sequecing of Geomonas sp. Red745.</title>
        <authorList>
            <person name="Itoh H."/>
            <person name="Xu Z.X."/>
            <person name="Ushijima N."/>
            <person name="Masuda Y."/>
            <person name="Shiratori Y."/>
            <person name="Senoo K."/>
        </authorList>
    </citation>
    <scope>NUCLEOTIDE SEQUENCE [LARGE SCALE GENOMIC DNA]</scope>
    <source>
        <strain evidence="9">Red745</strain>
    </source>
</reference>
<dbReference type="SUPFAM" id="SSF58104">
    <property type="entry name" value="Methyl-accepting chemotaxis protein (MCP) signaling domain"/>
    <property type="match status" value="1"/>
</dbReference>
<dbReference type="PROSITE" id="PS50885">
    <property type="entry name" value="HAMP"/>
    <property type="match status" value="1"/>
</dbReference>
<evidence type="ECO:0000313" key="9">
    <source>
        <dbReference type="Proteomes" id="UP000587586"/>
    </source>
</evidence>
<dbReference type="RefSeq" id="WP_183361304.1">
    <property type="nucleotide sequence ID" value="NZ_BLXZ01000004.1"/>
</dbReference>
<dbReference type="CDD" id="cd06225">
    <property type="entry name" value="HAMP"/>
    <property type="match status" value="1"/>
</dbReference>
<gene>
    <name evidence="8" type="ORF">GMLC_23310</name>
</gene>
<evidence type="ECO:0000259" key="7">
    <source>
        <dbReference type="PROSITE" id="PS50885"/>
    </source>
</evidence>
<dbReference type="EMBL" id="BLXZ01000004">
    <property type="protein sequence ID" value="GFO68752.1"/>
    <property type="molecule type" value="Genomic_DNA"/>
</dbReference>
<evidence type="ECO:0000313" key="8">
    <source>
        <dbReference type="EMBL" id="GFO68752.1"/>
    </source>
</evidence>
<keyword evidence="5" id="KW-0472">Membrane</keyword>
<accession>A0A6V8N846</accession>
<protein>
    <recommendedName>
        <fullName evidence="10">Methyl-accepting chemotaxis protein</fullName>
    </recommendedName>
</protein>
<dbReference type="GO" id="GO:0006935">
    <property type="term" value="P:chemotaxis"/>
    <property type="evidence" value="ECO:0007669"/>
    <property type="project" value="UniProtKB-ARBA"/>
</dbReference>
<organism evidence="8 9">
    <name type="scientific">Geomonas limicola</name>
    <dbReference type="NCBI Taxonomy" id="2740186"/>
    <lineage>
        <taxon>Bacteria</taxon>
        <taxon>Pseudomonadati</taxon>
        <taxon>Thermodesulfobacteriota</taxon>
        <taxon>Desulfuromonadia</taxon>
        <taxon>Geobacterales</taxon>
        <taxon>Geobacteraceae</taxon>
        <taxon>Geomonas</taxon>
    </lineage>
</organism>
<dbReference type="CDD" id="cd11386">
    <property type="entry name" value="MCP_signal"/>
    <property type="match status" value="1"/>
</dbReference>
<comment type="subcellular location">
    <subcellularLocation>
        <location evidence="1">Membrane</location>
    </subcellularLocation>
</comment>
<feature type="transmembrane region" description="Helical" evidence="5">
    <location>
        <begin position="13"/>
        <end position="35"/>
    </location>
</feature>
<dbReference type="PROSITE" id="PS50111">
    <property type="entry name" value="CHEMOTAXIS_TRANSDUC_2"/>
    <property type="match status" value="1"/>
</dbReference>
<comment type="similarity">
    <text evidence="3">Belongs to the methyl-accepting chemotaxis (MCP) protein family.</text>
</comment>
<dbReference type="GO" id="GO:0016020">
    <property type="term" value="C:membrane"/>
    <property type="evidence" value="ECO:0007669"/>
    <property type="project" value="UniProtKB-SubCell"/>
</dbReference>
<dbReference type="Pfam" id="PF00015">
    <property type="entry name" value="MCPsignal"/>
    <property type="match status" value="1"/>
</dbReference>
<dbReference type="InterPro" id="IPR003660">
    <property type="entry name" value="HAMP_dom"/>
</dbReference>
<dbReference type="Gene3D" id="1.10.287.950">
    <property type="entry name" value="Methyl-accepting chemotaxis protein"/>
    <property type="match status" value="1"/>
</dbReference>